<dbReference type="PRINTS" id="PR00081">
    <property type="entry name" value="GDHRDH"/>
</dbReference>
<evidence type="ECO:0008006" key="5">
    <source>
        <dbReference type="Google" id="ProtNLM"/>
    </source>
</evidence>
<organism evidence="4">
    <name type="scientific">Aplanochytrium stocchinoi</name>
    <dbReference type="NCBI Taxonomy" id="215587"/>
    <lineage>
        <taxon>Eukaryota</taxon>
        <taxon>Sar</taxon>
        <taxon>Stramenopiles</taxon>
        <taxon>Bigyra</taxon>
        <taxon>Labyrinthulomycetes</taxon>
        <taxon>Thraustochytrida</taxon>
        <taxon>Thraustochytriidae</taxon>
        <taxon>Aplanochytrium</taxon>
    </lineage>
</organism>
<dbReference type="EMBL" id="HBIN01019615">
    <property type="protein sequence ID" value="CAE0444920.1"/>
    <property type="molecule type" value="Transcribed_RNA"/>
</dbReference>
<gene>
    <name evidence="3" type="ORF">ASTO00021_LOCUS14959</name>
    <name evidence="4" type="ORF">ASTO00021_LOCUS14960</name>
</gene>
<reference evidence="4" key="1">
    <citation type="submission" date="2021-01" db="EMBL/GenBank/DDBJ databases">
        <authorList>
            <person name="Corre E."/>
            <person name="Pelletier E."/>
            <person name="Niang G."/>
            <person name="Scheremetjew M."/>
            <person name="Finn R."/>
            <person name="Kale V."/>
            <person name="Holt S."/>
            <person name="Cochrane G."/>
            <person name="Meng A."/>
            <person name="Brown T."/>
            <person name="Cohen L."/>
        </authorList>
    </citation>
    <scope>NUCLEOTIDE SEQUENCE</scope>
    <source>
        <strain evidence="4">GSBS06</strain>
    </source>
</reference>
<dbReference type="GO" id="GO:0016491">
    <property type="term" value="F:oxidoreductase activity"/>
    <property type="evidence" value="ECO:0007669"/>
    <property type="project" value="UniProtKB-KW"/>
</dbReference>
<dbReference type="SUPFAM" id="SSF51735">
    <property type="entry name" value="NAD(P)-binding Rossmann-fold domains"/>
    <property type="match status" value="1"/>
</dbReference>
<dbReference type="Gene3D" id="3.40.50.720">
    <property type="entry name" value="NAD(P)-binding Rossmann-like Domain"/>
    <property type="match status" value="1"/>
</dbReference>
<dbReference type="AlphaFoldDB" id="A0A6S8F0X6"/>
<evidence type="ECO:0000313" key="4">
    <source>
        <dbReference type="EMBL" id="CAE0444921.1"/>
    </source>
</evidence>
<dbReference type="InterPro" id="IPR036291">
    <property type="entry name" value="NAD(P)-bd_dom_sf"/>
</dbReference>
<evidence type="ECO:0000256" key="2">
    <source>
        <dbReference type="SAM" id="Phobius"/>
    </source>
</evidence>
<keyword evidence="1" id="KW-0560">Oxidoreductase</keyword>
<evidence type="ECO:0000256" key="1">
    <source>
        <dbReference type="ARBA" id="ARBA00023002"/>
    </source>
</evidence>
<keyword evidence="2" id="KW-0812">Transmembrane</keyword>
<keyword evidence="2" id="KW-1133">Transmembrane helix</keyword>
<dbReference type="InterPro" id="IPR002347">
    <property type="entry name" value="SDR_fam"/>
</dbReference>
<feature type="transmembrane region" description="Helical" evidence="2">
    <location>
        <begin position="7"/>
        <end position="26"/>
    </location>
</feature>
<keyword evidence="2" id="KW-0472">Membrane</keyword>
<dbReference type="PANTHER" id="PTHR47534">
    <property type="entry name" value="YALI0E05731P"/>
    <property type="match status" value="1"/>
</dbReference>
<accession>A0A6S8F0X6</accession>
<name>A0A6S8F0X6_9STRA</name>
<dbReference type="Pfam" id="PF00106">
    <property type="entry name" value="adh_short"/>
    <property type="match status" value="1"/>
</dbReference>
<protein>
    <recommendedName>
        <fullName evidence="5">Ketoreductase (KR) domain-containing protein</fullName>
    </recommendedName>
</protein>
<evidence type="ECO:0000313" key="3">
    <source>
        <dbReference type="EMBL" id="CAE0444920.1"/>
    </source>
</evidence>
<proteinExistence type="predicted"/>
<dbReference type="InterPro" id="IPR052228">
    <property type="entry name" value="Sec_Metab_Biosynth_Oxidored"/>
</dbReference>
<sequence length="360" mass="40010">MGRLGNCTIIVVLLAIPMPYIVPALFRFRSFPLDPVVGNVEEVGDEILTERITGKKALVVGGTRGIGRGIALQLAKYGADVSVVGRNAQGGSAVVQSMQYIESESQLENQKQFEDDVKSGKRKRKHHSYAFDLSTVKGCQAFAKRLEVLGESFDYLVMTLGIWPDWENPNTADGLNKVFAIDNLARFILIQKLRKLLKPGARVMSVLASTMKTGYIDESVIKDVVTGKINEFGFGNMPELMLTAATVGDVMLEQAGKRFPEVRFIGTHPGLVATELLDNTFPKWVTKPAMTLLLFLGVLNTESACGRIHATILSSENVEKRQTTYFNFLLDGRKTINLAYDDDFGKWLWQTLEEMMIQYS</sequence>
<dbReference type="EMBL" id="HBIN01019616">
    <property type="protein sequence ID" value="CAE0444921.1"/>
    <property type="molecule type" value="Transcribed_RNA"/>
</dbReference>
<dbReference type="PANTHER" id="PTHR47534:SF3">
    <property type="entry name" value="ALCOHOL DEHYDROGENASE-LIKE C-TERMINAL DOMAIN-CONTAINING PROTEIN"/>
    <property type="match status" value="1"/>
</dbReference>